<accession>A0A833RUN7</accession>
<name>A0A833RUN7_9POAL</name>
<evidence type="ECO:0000313" key="7">
    <source>
        <dbReference type="Proteomes" id="UP000623129"/>
    </source>
</evidence>
<dbReference type="PANTHER" id="PTHR31225:SF93">
    <property type="entry name" value="ALPHA-HUMULENE_(-)-(E)-BETA-CARYOPHYLLENE SYNTHASE"/>
    <property type="match status" value="1"/>
</dbReference>
<evidence type="ECO:0000256" key="3">
    <source>
        <dbReference type="ARBA" id="ARBA00023239"/>
    </source>
</evidence>
<organism evidence="6 7">
    <name type="scientific">Carex littledalei</name>
    <dbReference type="NCBI Taxonomy" id="544730"/>
    <lineage>
        <taxon>Eukaryota</taxon>
        <taxon>Viridiplantae</taxon>
        <taxon>Streptophyta</taxon>
        <taxon>Embryophyta</taxon>
        <taxon>Tracheophyta</taxon>
        <taxon>Spermatophyta</taxon>
        <taxon>Magnoliopsida</taxon>
        <taxon>Liliopsida</taxon>
        <taxon>Poales</taxon>
        <taxon>Cyperaceae</taxon>
        <taxon>Cyperoideae</taxon>
        <taxon>Cariceae</taxon>
        <taxon>Carex</taxon>
        <taxon>Carex subgen. Euthyceras</taxon>
    </lineage>
</organism>
<dbReference type="InterPro" id="IPR005630">
    <property type="entry name" value="Terpene_synthase_metal-bd"/>
</dbReference>
<dbReference type="PANTHER" id="PTHR31225">
    <property type="entry name" value="OS04G0344100 PROTEIN-RELATED"/>
    <property type="match status" value="1"/>
</dbReference>
<keyword evidence="3" id="KW-0456">Lyase</keyword>
<dbReference type="Proteomes" id="UP000623129">
    <property type="component" value="Unassembled WGS sequence"/>
</dbReference>
<feature type="domain" description="Terpene synthase N-terminal" evidence="4">
    <location>
        <begin position="1"/>
        <end position="154"/>
    </location>
</feature>
<comment type="caution">
    <text evidence="6">The sequence shown here is derived from an EMBL/GenBank/DDBJ whole genome shotgun (WGS) entry which is preliminary data.</text>
</comment>
<evidence type="ECO:0000313" key="6">
    <source>
        <dbReference type="EMBL" id="KAF3341048.1"/>
    </source>
</evidence>
<dbReference type="SUPFAM" id="SSF48576">
    <property type="entry name" value="Terpenoid synthases"/>
    <property type="match status" value="1"/>
</dbReference>
<dbReference type="AlphaFoldDB" id="A0A833RUN7"/>
<dbReference type="InterPro" id="IPR001906">
    <property type="entry name" value="Terpene_synth_N"/>
</dbReference>
<dbReference type="GO" id="GO:0010333">
    <property type="term" value="F:terpene synthase activity"/>
    <property type="evidence" value="ECO:0007669"/>
    <property type="project" value="InterPro"/>
</dbReference>
<dbReference type="GO" id="GO:0000287">
    <property type="term" value="F:magnesium ion binding"/>
    <property type="evidence" value="ECO:0007669"/>
    <property type="project" value="InterPro"/>
</dbReference>
<dbReference type="InterPro" id="IPR050148">
    <property type="entry name" value="Terpene_synthase-like"/>
</dbReference>
<evidence type="ECO:0000259" key="5">
    <source>
        <dbReference type="Pfam" id="PF03936"/>
    </source>
</evidence>
<dbReference type="GO" id="GO:0016114">
    <property type="term" value="P:terpenoid biosynthetic process"/>
    <property type="evidence" value="ECO:0007669"/>
    <property type="project" value="InterPro"/>
</dbReference>
<dbReference type="Gene3D" id="1.50.10.130">
    <property type="entry name" value="Terpene synthase, N-terminal domain"/>
    <property type="match status" value="1"/>
</dbReference>
<dbReference type="InterPro" id="IPR008949">
    <property type="entry name" value="Isoprenoid_synthase_dom_sf"/>
</dbReference>
<gene>
    <name evidence="6" type="ORF">FCM35_KLT09892</name>
</gene>
<keyword evidence="7" id="KW-1185">Reference proteome</keyword>
<dbReference type="EMBL" id="SWLB01000002">
    <property type="protein sequence ID" value="KAF3341048.1"/>
    <property type="molecule type" value="Genomic_DNA"/>
</dbReference>
<dbReference type="Gene3D" id="1.10.600.10">
    <property type="entry name" value="Farnesyl Diphosphate Synthase"/>
    <property type="match status" value="1"/>
</dbReference>
<dbReference type="InterPro" id="IPR036965">
    <property type="entry name" value="Terpene_synth_N_sf"/>
</dbReference>
<dbReference type="InterPro" id="IPR008930">
    <property type="entry name" value="Terpenoid_cyclase/PrenylTrfase"/>
</dbReference>
<dbReference type="Pfam" id="PF01397">
    <property type="entry name" value="Terpene_synth"/>
    <property type="match status" value="1"/>
</dbReference>
<evidence type="ECO:0000256" key="2">
    <source>
        <dbReference type="ARBA" id="ARBA00022842"/>
    </source>
</evidence>
<dbReference type="FunFam" id="1.50.10.130:FF:000001">
    <property type="entry name" value="Isoprene synthase, chloroplastic"/>
    <property type="match status" value="1"/>
</dbReference>
<feature type="domain" description="Terpene synthase metal-binding" evidence="5">
    <location>
        <begin position="210"/>
        <end position="281"/>
    </location>
</feature>
<reference evidence="6" key="1">
    <citation type="submission" date="2020-01" db="EMBL/GenBank/DDBJ databases">
        <title>Genome sequence of Kobresia littledalei, the first chromosome-level genome in the family Cyperaceae.</title>
        <authorList>
            <person name="Qu G."/>
        </authorList>
    </citation>
    <scope>NUCLEOTIDE SEQUENCE</scope>
    <source>
        <strain evidence="6">C.B.Clarke</strain>
        <tissue evidence="6">Leaf</tissue>
    </source>
</reference>
<dbReference type="OrthoDB" id="1877784at2759"/>
<proteinExistence type="predicted"/>
<keyword evidence="2" id="KW-0460">Magnesium</keyword>
<dbReference type="SUPFAM" id="SSF48239">
    <property type="entry name" value="Terpenoid cyclases/Protein prenyltransferases"/>
    <property type="match status" value="1"/>
</dbReference>
<protein>
    <submittedName>
        <fullName evidence="6">Alpha-humulene synthase-like protein</fullName>
    </submittedName>
</protein>
<dbReference type="Pfam" id="PF03936">
    <property type="entry name" value="Terpene_synth_C"/>
    <property type="match status" value="1"/>
</dbReference>
<evidence type="ECO:0000259" key="4">
    <source>
        <dbReference type="Pfam" id="PF01397"/>
    </source>
</evidence>
<keyword evidence="1" id="KW-0479">Metal-binding</keyword>
<evidence type="ECO:0000256" key="1">
    <source>
        <dbReference type="ARBA" id="ARBA00022723"/>
    </source>
</evidence>
<sequence length="294" mass="34297">MQERANELKEEVRTIIKSATDTFERMNLIDTIGRLGIGYHFEKEINEVLTSLNDAKFGSNNKLIHEVALRFRLLRQHGFHVSADEFLKFKDDKGGFSSIVSEDARGLLSLYNAASLGTDGEDILKEASFFTKERLEYLVHDLEYPLKNQVSRALQIPLPRMMKRLEARWYIDEYKEENPNDIILELATLDFDIVQALHREELRIVSLWWNELNLKENFGYTRDRIVESFFWMTGVYFEPHFSRARIIATKAFNLITLLDDTYDIYGTLEECQLLTDAIQRFLSPVIAAPWENAT</sequence>